<evidence type="ECO:0000256" key="3">
    <source>
        <dbReference type="ARBA" id="ARBA00022475"/>
    </source>
</evidence>
<feature type="transmembrane region" description="Helical" evidence="9">
    <location>
        <begin position="122"/>
        <end position="143"/>
    </location>
</feature>
<dbReference type="Pfam" id="PF02355">
    <property type="entry name" value="SecD_SecF_C"/>
    <property type="match status" value="1"/>
</dbReference>
<dbReference type="NCBIfam" id="TIGR00966">
    <property type="entry name" value="transloc_SecF"/>
    <property type="match status" value="1"/>
</dbReference>
<evidence type="ECO:0000256" key="1">
    <source>
        <dbReference type="ARBA" id="ARBA00004651"/>
    </source>
</evidence>
<evidence type="ECO:0000256" key="7">
    <source>
        <dbReference type="ARBA" id="ARBA00023010"/>
    </source>
</evidence>
<keyword evidence="8 9" id="KW-0472">Membrane</keyword>
<dbReference type="InterPro" id="IPR048634">
    <property type="entry name" value="SecD_SecF_C"/>
</dbReference>
<comment type="caution">
    <text evidence="11">The sequence shown here is derived from an EMBL/GenBank/DDBJ whole genome shotgun (WGS) entry which is preliminary data.</text>
</comment>
<evidence type="ECO:0000313" key="11">
    <source>
        <dbReference type="EMBL" id="MCA9397415.1"/>
    </source>
</evidence>
<keyword evidence="6 9" id="KW-1133">Transmembrane helix</keyword>
<protein>
    <recommendedName>
        <fullName evidence="9">Protein-export membrane protein SecF</fullName>
    </recommendedName>
</protein>
<keyword evidence="2 9" id="KW-0813">Transport</keyword>
<dbReference type="AlphaFoldDB" id="A0A955LVR6"/>
<keyword evidence="4 9" id="KW-0812">Transmembrane</keyword>
<dbReference type="GO" id="GO:0043952">
    <property type="term" value="P:protein transport by the Sec complex"/>
    <property type="evidence" value="ECO:0007669"/>
    <property type="project" value="UniProtKB-UniRule"/>
</dbReference>
<evidence type="ECO:0000256" key="4">
    <source>
        <dbReference type="ARBA" id="ARBA00022692"/>
    </source>
</evidence>
<comment type="function">
    <text evidence="9">Part of the Sec protein translocase complex. Interacts with the SecYEG preprotein conducting channel. SecDF uses the proton motive force (PMF) to complete protein translocation after the ATP-dependent function of SecA.</text>
</comment>
<evidence type="ECO:0000259" key="10">
    <source>
        <dbReference type="Pfam" id="PF02355"/>
    </source>
</evidence>
<dbReference type="GO" id="GO:0005886">
    <property type="term" value="C:plasma membrane"/>
    <property type="evidence" value="ECO:0007669"/>
    <property type="project" value="UniProtKB-SubCell"/>
</dbReference>
<keyword evidence="7 9" id="KW-0811">Translocation</keyword>
<sequence length="299" mass="33395">MQYKKIYFLISAIVIIPGIISLVAWGLRPSIDFVGGTVWELQLPTETDNTDDMTSEIVTVVESNGVEVFDQNRNDANVLQLKLSSISSETKNAIQTQFNENEQISINEVRFEMVGATLGRELMVKTLTGVLLATLGILTYVAWRFKDRMYGVCAILAMFHDTFIVIGVFSLLGHFYNIEVDALFVTAVLTILSFSVHDTIVVYDRIRESIRKYPKLDFVSLINKAVSETLVRSLNNSLTIIFMLSALLLLGGESIRWFIFALLIGTISGTYSSTFTAAPLLALWHERLSSKTTVSSKRA</sequence>
<evidence type="ECO:0000256" key="5">
    <source>
        <dbReference type="ARBA" id="ARBA00022927"/>
    </source>
</evidence>
<reference evidence="11" key="1">
    <citation type="submission" date="2020-04" db="EMBL/GenBank/DDBJ databases">
        <authorList>
            <person name="Zhang T."/>
        </authorList>
    </citation>
    <scope>NUCLEOTIDE SEQUENCE</scope>
    <source>
        <strain evidence="11">HKST-UBA02</strain>
    </source>
</reference>
<comment type="similarity">
    <text evidence="9">Belongs to the SecD/SecF family. SecF subfamily.</text>
</comment>
<reference evidence="11" key="2">
    <citation type="journal article" date="2021" name="Microbiome">
        <title>Successional dynamics and alternative stable states in a saline activated sludge microbial community over 9 years.</title>
        <authorList>
            <person name="Wang Y."/>
            <person name="Ye J."/>
            <person name="Ju F."/>
            <person name="Liu L."/>
            <person name="Boyd J.A."/>
            <person name="Deng Y."/>
            <person name="Parks D.H."/>
            <person name="Jiang X."/>
            <person name="Yin X."/>
            <person name="Woodcroft B.J."/>
            <person name="Tyson G.W."/>
            <person name="Hugenholtz P."/>
            <person name="Polz M.F."/>
            <person name="Zhang T."/>
        </authorList>
    </citation>
    <scope>NUCLEOTIDE SEQUENCE</scope>
    <source>
        <strain evidence="11">HKST-UBA02</strain>
    </source>
</reference>
<dbReference type="InterPro" id="IPR005665">
    <property type="entry name" value="SecF_bac"/>
</dbReference>
<dbReference type="InterPro" id="IPR022813">
    <property type="entry name" value="SecD/SecF_arch_bac"/>
</dbReference>
<organism evidence="11 12">
    <name type="scientific">candidate division WWE3 bacterium</name>
    <dbReference type="NCBI Taxonomy" id="2053526"/>
    <lineage>
        <taxon>Bacteria</taxon>
        <taxon>Katanobacteria</taxon>
    </lineage>
</organism>
<feature type="transmembrane region" description="Helical" evidence="9">
    <location>
        <begin position="182"/>
        <end position="203"/>
    </location>
</feature>
<gene>
    <name evidence="9 11" type="primary">secF</name>
    <name evidence="11" type="ORF">KC573_01185</name>
</gene>
<feature type="transmembrane region" description="Helical" evidence="9">
    <location>
        <begin position="7"/>
        <end position="27"/>
    </location>
</feature>
<dbReference type="HAMAP" id="MF_01464_B">
    <property type="entry name" value="SecF_B"/>
    <property type="match status" value="1"/>
</dbReference>
<name>A0A955LVR6_UNCKA</name>
<dbReference type="EMBL" id="JAGQKY010000033">
    <property type="protein sequence ID" value="MCA9397415.1"/>
    <property type="molecule type" value="Genomic_DNA"/>
</dbReference>
<comment type="subcellular location">
    <subcellularLocation>
        <location evidence="1 9">Cell membrane</location>
        <topology evidence="1 9">Multi-pass membrane protein</topology>
    </subcellularLocation>
</comment>
<dbReference type="GO" id="GO:0015450">
    <property type="term" value="F:protein-transporting ATPase activity"/>
    <property type="evidence" value="ECO:0007669"/>
    <property type="project" value="InterPro"/>
</dbReference>
<dbReference type="PANTHER" id="PTHR30081:SF8">
    <property type="entry name" value="PROTEIN TRANSLOCASE SUBUNIT SECF"/>
    <property type="match status" value="1"/>
</dbReference>
<feature type="transmembrane region" description="Helical" evidence="9">
    <location>
        <begin position="234"/>
        <end position="251"/>
    </location>
</feature>
<dbReference type="GO" id="GO:0065002">
    <property type="term" value="P:intracellular protein transmembrane transport"/>
    <property type="evidence" value="ECO:0007669"/>
    <property type="project" value="UniProtKB-UniRule"/>
</dbReference>
<dbReference type="PANTHER" id="PTHR30081">
    <property type="entry name" value="PROTEIN-EXPORT MEMBRANE PROTEIN SEC"/>
    <property type="match status" value="1"/>
</dbReference>
<dbReference type="Proteomes" id="UP000699691">
    <property type="component" value="Unassembled WGS sequence"/>
</dbReference>
<evidence type="ECO:0000256" key="9">
    <source>
        <dbReference type="HAMAP-Rule" id="MF_01464"/>
    </source>
</evidence>
<dbReference type="PRINTS" id="PR01755">
    <property type="entry name" value="SECFTRNLCASE"/>
</dbReference>
<keyword evidence="5 9" id="KW-0653">Protein transport</keyword>
<keyword evidence="3 9" id="KW-1003">Cell membrane</keyword>
<dbReference type="Gene3D" id="1.20.1640.10">
    <property type="entry name" value="Multidrug efflux transporter AcrB transmembrane domain"/>
    <property type="match status" value="1"/>
</dbReference>
<evidence type="ECO:0000256" key="8">
    <source>
        <dbReference type="ARBA" id="ARBA00023136"/>
    </source>
</evidence>
<comment type="subunit">
    <text evidence="9">Forms a complex with SecD. Part of the essential Sec protein translocation apparatus which comprises SecA, SecYEG and auxiliary proteins SecDF. Other proteins may also be involved.</text>
</comment>
<dbReference type="InterPro" id="IPR022645">
    <property type="entry name" value="SecD/SecF_bac"/>
</dbReference>
<evidence type="ECO:0000256" key="2">
    <source>
        <dbReference type="ARBA" id="ARBA00022448"/>
    </source>
</evidence>
<dbReference type="SUPFAM" id="SSF82866">
    <property type="entry name" value="Multidrug efflux transporter AcrB transmembrane domain"/>
    <property type="match status" value="1"/>
</dbReference>
<feature type="domain" description="Protein export membrane protein SecD/SecF C-terminal" evidence="10">
    <location>
        <begin position="96"/>
        <end position="286"/>
    </location>
</feature>
<dbReference type="GO" id="GO:0006605">
    <property type="term" value="P:protein targeting"/>
    <property type="evidence" value="ECO:0007669"/>
    <property type="project" value="UniProtKB-UniRule"/>
</dbReference>
<proteinExistence type="inferred from homology"/>
<evidence type="ECO:0000256" key="6">
    <source>
        <dbReference type="ARBA" id="ARBA00022989"/>
    </source>
</evidence>
<accession>A0A955LVR6</accession>
<evidence type="ECO:0000313" key="12">
    <source>
        <dbReference type="Proteomes" id="UP000699691"/>
    </source>
</evidence>
<feature type="transmembrane region" description="Helical" evidence="9">
    <location>
        <begin position="257"/>
        <end position="284"/>
    </location>
</feature>
<feature type="transmembrane region" description="Helical" evidence="9">
    <location>
        <begin position="150"/>
        <end position="176"/>
    </location>
</feature>